<keyword evidence="3" id="KW-1185">Reference proteome</keyword>
<name>A0ABD3LGL7_EUCGL</name>
<comment type="caution">
    <text evidence="2">The sequence shown here is derived from an EMBL/GenBank/DDBJ whole genome shotgun (WGS) entry which is preliminary data.</text>
</comment>
<feature type="compositionally biased region" description="Basic residues" evidence="1">
    <location>
        <begin position="73"/>
        <end position="89"/>
    </location>
</feature>
<dbReference type="AlphaFoldDB" id="A0ABD3LGL7"/>
<feature type="region of interest" description="Disordered" evidence="1">
    <location>
        <begin position="47"/>
        <end position="93"/>
    </location>
</feature>
<gene>
    <name evidence="2" type="ORF">ACJRO7_011860</name>
</gene>
<evidence type="ECO:0000256" key="1">
    <source>
        <dbReference type="SAM" id="MobiDB-lite"/>
    </source>
</evidence>
<proteinExistence type="predicted"/>
<sequence length="135" mass="15721">MNSSNNALRAQLNKIRTHVEPRTERINTDQPPKGAKRTRHIKMLQSQHVLKNTTHDRLGKGNSNAAENQTMTSRKKIKKKIRRERKHREKSREIGTNLETLMSNSTCAEMLSFFSLLYTGRRMKRAGRKGLFMIF</sequence>
<evidence type="ECO:0000313" key="3">
    <source>
        <dbReference type="Proteomes" id="UP001634007"/>
    </source>
</evidence>
<protein>
    <submittedName>
        <fullName evidence="2">Uncharacterized protein</fullName>
    </submittedName>
</protein>
<dbReference type="EMBL" id="JBJKBG010000002">
    <property type="protein sequence ID" value="KAL3750940.1"/>
    <property type="molecule type" value="Genomic_DNA"/>
</dbReference>
<reference evidence="2 3" key="1">
    <citation type="submission" date="2024-11" db="EMBL/GenBank/DDBJ databases">
        <title>Chromosome-level genome assembly of Eucalyptus globulus Labill. provides insights into its genome evolution.</title>
        <authorList>
            <person name="Li X."/>
        </authorList>
    </citation>
    <scope>NUCLEOTIDE SEQUENCE [LARGE SCALE GENOMIC DNA]</scope>
    <source>
        <strain evidence="2">CL2024</strain>
        <tissue evidence="2">Fresh tender leaves</tissue>
    </source>
</reference>
<dbReference type="Proteomes" id="UP001634007">
    <property type="component" value="Unassembled WGS sequence"/>
</dbReference>
<organism evidence="2 3">
    <name type="scientific">Eucalyptus globulus</name>
    <name type="common">Tasmanian blue gum</name>
    <dbReference type="NCBI Taxonomy" id="34317"/>
    <lineage>
        <taxon>Eukaryota</taxon>
        <taxon>Viridiplantae</taxon>
        <taxon>Streptophyta</taxon>
        <taxon>Embryophyta</taxon>
        <taxon>Tracheophyta</taxon>
        <taxon>Spermatophyta</taxon>
        <taxon>Magnoliopsida</taxon>
        <taxon>eudicotyledons</taxon>
        <taxon>Gunneridae</taxon>
        <taxon>Pentapetalae</taxon>
        <taxon>rosids</taxon>
        <taxon>malvids</taxon>
        <taxon>Myrtales</taxon>
        <taxon>Myrtaceae</taxon>
        <taxon>Myrtoideae</taxon>
        <taxon>Eucalypteae</taxon>
        <taxon>Eucalyptus</taxon>
    </lineage>
</organism>
<evidence type="ECO:0000313" key="2">
    <source>
        <dbReference type="EMBL" id="KAL3750940.1"/>
    </source>
</evidence>
<accession>A0ABD3LGL7</accession>
<feature type="compositionally biased region" description="Polar residues" evidence="1">
    <location>
        <begin position="61"/>
        <end position="72"/>
    </location>
</feature>